<dbReference type="HOGENOM" id="CLU_107144_4_2_9"/>
<reference evidence="1 2" key="1">
    <citation type="submission" date="2011-02" db="EMBL/GenBank/DDBJ databases">
        <authorList>
            <person name="Muzny D."/>
            <person name="Qin X."/>
            <person name="Deng J."/>
            <person name="Jiang H."/>
            <person name="Liu Y."/>
            <person name="Qu J."/>
            <person name="Song X.-Z."/>
            <person name="Zhang L."/>
            <person name="Thornton R."/>
            <person name="Coyle M."/>
            <person name="Francisco L."/>
            <person name="Jackson L."/>
            <person name="Javaid M."/>
            <person name="Korchina V."/>
            <person name="Kovar C."/>
            <person name="Mata R."/>
            <person name="Mathew T."/>
            <person name="Ngo R."/>
            <person name="Nguyen L."/>
            <person name="Nguyen N."/>
            <person name="Okwuonu G."/>
            <person name="Ongeri F."/>
            <person name="Pham C."/>
            <person name="Simmons D."/>
            <person name="Wilczek-Boney K."/>
            <person name="Hale W."/>
            <person name="Jakkamsetti A."/>
            <person name="Pham P."/>
            <person name="Ruth R."/>
            <person name="San Lucas F."/>
            <person name="Warren J."/>
            <person name="Zhang J."/>
            <person name="Zhao Z."/>
            <person name="Zhou C."/>
            <person name="Zhu D."/>
            <person name="Lee S."/>
            <person name="Bess C."/>
            <person name="Blankenburg K."/>
            <person name="Forbes L."/>
            <person name="Fu Q."/>
            <person name="Gubbala S."/>
            <person name="Hirani K."/>
            <person name="Jayaseelan J.C."/>
            <person name="Lara F."/>
            <person name="Munidasa M."/>
            <person name="Palculict T."/>
            <person name="Patil S."/>
            <person name="Pu L.-L."/>
            <person name="Saada N."/>
            <person name="Tang L."/>
            <person name="Weissenberger G."/>
            <person name="Zhu Y."/>
            <person name="Hemphill L."/>
            <person name="Shang Y."/>
            <person name="Youmans B."/>
            <person name="Ayvaz T."/>
            <person name="Ross M."/>
            <person name="Santibanez J."/>
            <person name="Aqrawi P."/>
            <person name="Gross S."/>
            <person name="Joshi V."/>
            <person name="Fowler G."/>
            <person name="Nazareth L."/>
            <person name="Reid J."/>
            <person name="Worley K."/>
            <person name="Petrosino J."/>
            <person name="Highlander S."/>
            <person name="Gibbs R."/>
        </authorList>
    </citation>
    <scope>NUCLEOTIDE SEQUENCE [LARGE SCALE GENOMIC DNA]</scope>
    <source>
        <strain evidence="1 2">SK115</strain>
    </source>
</reference>
<gene>
    <name evidence="1" type="ORF">HMPREF9382_0220</name>
</gene>
<evidence type="ECO:0000313" key="1">
    <source>
        <dbReference type="EMBL" id="EGD32775.1"/>
    </source>
</evidence>
<dbReference type="InterPro" id="IPR036388">
    <property type="entry name" value="WH-like_DNA-bd_sf"/>
</dbReference>
<dbReference type="PROSITE" id="PS51197">
    <property type="entry name" value="HTH_RRF2_2"/>
    <property type="match status" value="1"/>
</dbReference>
<protein>
    <submittedName>
        <fullName evidence="1">Rrf2 family transcriptional regulator</fullName>
    </submittedName>
</protein>
<organism evidence="1 2">
    <name type="scientific">Streptococcus sanguinis SK115</name>
    <dbReference type="NCBI Taxonomy" id="888810"/>
    <lineage>
        <taxon>Bacteria</taxon>
        <taxon>Bacillati</taxon>
        <taxon>Bacillota</taxon>
        <taxon>Bacilli</taxon>
        <taxon>Lactobacillales</taxon>
        <taxon>Streptococcaceae</taxon>
        <taxon>Streptococcus</taxon>
    </lineage>
</organism>
<accession>F0I5R6</accession>
<dbReference type="EMBL" id="AEXW01000002">
    <property type="protein sequence ID" value="EGD32775.1"/>
    <property type="molecule type" value="Genomic_DNA"/>
</dbReference>
<sequence>MKLHPFWDIIVRENDEGGEKMQISSRFTIATHMLIVLALEGKKQKLTSDILAGSVGVNPVIIRKTLSQLKNAGMITVARGTGGAEIAKDLKDISLLDVYSAVECLGKSGQLFSFHDKPNPDCPIGKNIHNVLDDRLAAIQAAMEAELAQTSLDEVVAATEKEIKEQSVS</sequence>
<proteinExistence type="predicted"/>
<dbReference type="FunFam" id="1.10.10.10:FF:000138">
    <property type="entry name" value="Rrf2 family transcriptional regulator"/>
    <property type="match status" value="1"/>
</dbReference>
<dbReference type="InterPro" id="IPR036390">
    <property type="entry name" value="WH_DNA-bd_sf"/>
</dbReference>
<comment type="caution">
    <text evidence="1">The sequence shown here is derived from an EMBL/GenBank/DDBJ whole genome shotgun (WGS) entry which is preliminary data.</text>
</comment>
<dbReference type="GO" id="GO:0003700">
    <property type="term" value="F:DNA-binding transcription factor activity"/>
    <property type="evidence" value="ECO:0007669"/>
    <property type="project" value="TreeGrafter"/>
</dbReference>
<name>F0I5R6_STRSA</name>
<dbReference type="PATRIC" id="fig|888810.3.peg.215"/>
<dbReference type="InterPro" id="IPR000944">
    <property type="entry name" value="Tscrpt_reg_Rrf2"/>
</dbReference>
<evidence type="ECO:0000313" key="2">
    <source>
        <dbReference type="Proteomes" id="UP000003351"/>
    </source>
</evidence>
<dbReference type="GO" id="GO:0005829">
    <property type="term" value="C:cytosol"/>
    <property type="evidence" value="ECO:0007669"/>
    <property type="project" value="TreeGrafter"/>
</dbReference>
<dbReference type="PANTHER" id="PTHR33221:SF15">
    <property type="entry name" value="HTH-TYPE TRANSCRIPTIONAL REGULATOR YWGB-RELATED"/>
    <property type="match status" value="1"/>
</dbReference>
<dbReference type="AlphaFoldDB" id="F0I5R6"/>
<dbReference type="PANTHER" id="PTHR33221">
    <property type="entry name" value="WINGED HELIX-TURN-HELIX TRANSCRIPTIONAL REGULATOR, RRF2 FAMILY"/>
    <property type="match status" value="1"/>
</dbReference>
<dbReference type="Pfam" id="PF02082">
    <property type="entry name" value="Rrf2"/>
    <property type="match status" value="1"/>
</dbReference>
<dbReference type="SUPFAM" id="SSF46785">
    <property type="entry name" value="Winged helix' DNA-binding domain"/>
    <property type="match status" value="1"/>
</dbReference>
<dbReference type="Proteomes" id="UP000003351">
    <property type="component" value="Unassembled WGS sequence"/>
</dbReference>
<dbReference type="Gene3D" id="1.10.10.10">
    <property type="entry name" value="Winged helix-like DNA-binding domain superfamily/Winged helix DNA-binding domain"/>
    <property type="match status" value="1"/>
</dbReference>